<accession>A0AAU8GWR3</accession>
<protein>
    <submittedName>
        <fullName evidence="2">Uncharacterized protein</fullName>
    </submittedName>
</protein>
<dbReference type="AlphaFoldDB" id="A0AAU8GWR3"/>
<evidence type="ECO:0000313" key="2">
    <source>
        <dbReference type="EMBL" id="XCH46430.1"/>
    </source>
</evidence>
<reference evidence="2" key="1">
    <citation type="submission" date="2024-01" db="EMBL/GenBank/DDBJ databases">
        <title>The first autotrophic representatives of the genus Thermodesulfovibrio.</title>
        <authorList>
            <person name="Maltseva A.I."/>
            <person name="Elcheninov A.G."/>
            <person name="Kublanov I.V."/>
            <person name="Lebedinsky A.V."/>
            <person name="Frolov E.N."/>
        </authorList>
    </citation>
    <scope>NUCLEOTIDE SEQUENCE</scope>
    <source>
        <strain evidence="2">3907-1M</strain>
    </source>
</reference>
<evidence type="ECO:0000256" key="1">
    <source>
        <dbReference type="SAM" id="Phobius"/>
    </source>
</evidence>
<name>A0AAU8GWR3_9BACT</name>
<keyword evidence="1" id="KW-1133">Transmembrane helix</keyword>
<keyword evidence="1" id="KW-0472">Membrane</keyword>
<proteinExistence type="predicted"/>
<dbReference type="KEGG" id="taut:V4D30_08790"/>
<feature type="transmembrane region" description="Helical" evidence="1">
    <location>
        <begin position="33"/>
        <end position="51"/>
    </location>
</feature>
<dbReference type="RefSeq" id="WP_353683963.1">
    <property type="nucleotide sequence ID" value="NZ_CP144373.1"/>
</dbReference>
<dbReference type="EMBL" id="CP144373">
    <property type="protein sequence ID" value="XCH46430.1"/>
    <property type="molecule type" value="Genomic_DNA"/>
</dbReference>
<sequence>MLLVGIVLILIGYFILFSVPSEATPERIMNQAMTGIGLSIAGAIFLIIHIYKKT</sequence>
<keyword evidence="1" id="KW-0812">Transmembrane</keyword>
<organism evidence="2">
    <name type="scientific">Thermodesulfovibrio autotrophicus</name>
    <dbReference type="NCBI Taxonomy" id="3118333"/>
    <lineage>
        <taxon>Bacteria</taxon>
        <taxon>Pseudomonadati</taxon>
        <taxon>Nitrospirota</taxon>
        <taxon>Thermodesulfovibrionia</taxon>
        <taxon>Thermodesulfovibrionales</taxon>
        <taxon>Thermodesulfovibrionaceae</taxon>
        <taxon>Thermodesulfovibrio</taxon>
    </lineage>
</organism>
<gene>
    <name evidence="2" type="ORF">V4D30_08790</name>
</gene>